<proteinExistence type="predicted"/>
<protein>
    <submittedName>
        <fullName evidence="1">Uncharacterized protein</fullName>
    </submittedName>
</protein>
<name>A0A521FCF2_9BACT</name>
<accession>A0A521FCF2</accession>
<reference evidence="1 2" key="1">
    <citation type="submission" date="2017-05" db="EMBL/GenBank/DDBJ databases">
        <authorList>
            <person name="Varghese N."/>
            <person name="Submissions S."/>
        </authorList>
    </citation>
    <scope>NUCLEOTIDE SEQUENCE [LARGE SCALE GENOMIC DNA]</scope>
    <source>
        <strain evidence="1 2">DSM 21194</strain>
    </source>
</reference>
<organism evidence="1 2">
    <name type="scientific">Fodinibius sediminis</name>
    <dbReference type="NCBI Taxonomy" id="1214077"/>
    <lineage>
        <taxon>Bacteria</taxon>
        <taxon>Pseudomonadati</taxon>
        <taxon>Balneolota</taxon>
        <taxon>Balneolia</taxon>
        <taxon>Balneolales</taxon>
        <taxon>Balneolaceae</taxon>
        <taxon>Fodinibius</taxon>
    </lineage>
</organism>
<dbReference type="Proteomes" id="UP000317593">
    <property type="component" value="Unassembled WGS sequence"/>
</dbReference>
<dbReference type="EMBL" id="FXTH01000028">
    <property type="protein sequence ID" value="SMO93281.1"/>
    <property type="molecule type" value="Genomic_DNA"/>
</dbReference>
<gene>
    <name evidence="1" type="ORF">SAMN06265218_1285</name>
</gene>
<keyword evidence="2" id="KW-1185">Reference proteome</keyword>
<sequence>MRCYYRNIIRYMYISKFKIHYYLVQEMLK</sequence>
<evidence type="ECO:0000313" key="2">
    <source>
        <dbReference type="Proteomes" id="UP000317593"/>
    </source>
</evidence>
<evidence type="ECO:0000313" key="1">
    <source>
        <dbReference type="EMBL" id="SMO93281.1"/>
    </source>
</evidence>
<dbReference type="AlphaFoldDB" id="A0A521FCF2"/>